<dbReference type="Proteomes" id="UP000735302">
    <property type="component" value="Unassembled WGS sequence"/>
</dbReference>
<keyword evidence="2" id="KW-1185">Reference proteome</keyword>
<comment type="caution">
    <text evidence="1">The sequence shown here is derived from an EMBL/GenBank/DDBJ whole genome shotgun (WGS) entry which is preliminary data.</text>
</comment>
<name>A0AAV4D8X9_9GAST</name>
<evidence type="ECO:0000313" key="2">
    <source>
        <dbReference type="Proteomes" id="UP000735302"/>
    </source>
</evidence>
<organism evidence="1 2">
    <name type="scientific">Plakobranchus ocellatus</name>
    <dbReference type="NCBI Taxonomy" id="259542"/>
    <lineage>
        <taxon>Eukaryota</taxon>
        <taxon>Metazoa</taxon>
        <taxon>Spiralia</taxon>
        <taxon>Lophotrochozoa</taxon>
        <taxon>Mollusca</taxon>
        <taxon>Gastropoda</taxon>
        <taxon>Heterobranchia</taxon>
        <taxon>Euthyneura</taxon>
        <taxon>Panpulmonata</taxon>
        <taxon>Sacoglossa</taxon>
        <taxon>Placobranchoidea</taxon>
        <taxon>Plakobranchidae</taxon>
        <taxon>Plakobranchus</taxon>
    </lineage>
</organism>
<accession>A0AAV4D8X9</accession>
<evidence type="ECO:0000313" key="1">
    <source>
        <dbReference type="EMBL" id="GFO40537.1"/>
    </source>
</evidence>
<dbReference type="EMBL" id="BLXT01007619">
    <property type="protein sequence ID" value="GFO40537.1"/>
    <property type="molecule type" value="Genomic_DNA"/>
</dbReference>
<proteinExistence type="predicted"/>
<reference evidence="1 2" key="1">
    <citation type="journal article" date="2021" name="Elife">
        <title>Chloroplast acquisition without the gene transfer in kleptoplastic sea slugs, Plakobranchus ocellatus.</title>
        <authorList>
            <person name="Maeda T."/>
            <person name="Takahashi S."/>
            <person name="Yoshida T."/>
            <person name="Shimamura S."/>
            <person name="Takaki Y."/>
            <person name="Nagai Y."/>
            <person name="Toyoda A."/>
            <person name="Suzuki Y."/>
            <person name="Arimoto A."/>
            <person name="Ishii H."/>
            <person name="Satoh N."/>
            <person name="Nishiyama T."/>
            <person name="Hasebe M."/>
            <person name="Maruyama T."/>
            <person name="Minagawa J."/>
            <person name="Obokata J."/>
            <person name="Shigenobu S."/>
        </authorList>
    </citation>
    <scope>NUCLEOTIDE SEQUENCE [LARGE SCALE GENOMIC DNA]</scope>
</reference>
<protein>
    <submittedName>
        <fullName evidence="1">Uncharacterized protein</fullName>
    </submittedName>
</protein>
<gene>
    <name evidence="1" type="ORF">PoB_006704200</name>
</gene>
<dbReference type="AlphaFoldDB" id="A0AAV4D8X9"/>
<sequence>MSSSSSSNFLPGGALGAQIDESLRVQGEDGCFHVIESRFVSGMLKCNQVSSPVMRCSKKRVPGTMVPARPHINGFITFLVDTGAAGFGRF</sequence>